<gene>
    <name evidence="1" type="ORF">IR213_08180</name>
</gene>
<sequence length="736" mass="87315">MSFKLIAIRPLEGCNPKFLKVLKENEFYTFYSDFVFEKSLNENEIKLKYKSTLPEELFWDDKKCHINVSAVVGKNGSGKSSILELFYVAIYNFSVIKGIIKADEILENIEFDFEELNDIVKSSNMDDVNNNIRILNDYKYYLENKNNEKEIIEIENNINVQIFFTIGSEIYVINLKKTTATIHKLNKDEEGDYIQFYCIINENNNDEFKSLKQNWGLFYSIVNNYSLYGLNSNEIGDWINKIFHKNDSYQTPIVINPMRIDGNIDVNTETDLSKSRLLSNILTYVRENEKIEDSFRCLVKNKIASDLILKLKLDKFKNKKGEVEFDYLEKYKELYLLDILNVFKIHSDELDITKNEFDKKYGDEKLNLAEKYAIEYVFRKIQKIANVYEIEKKRFRSKESKFDFESKLLVREFLELLKNEDSHITFKLRQAINFLKYDYKSFLKTRNYEEEVIIPIESLSKEIFENLQNLQKKYLKPIKDSNDKEWFFIPKNFNLINFIPPSFFEIDIDFENNMGKFSFLSSGEKQKIFSISSILYHIMNINSNHTDNISGKYEYRYVNIMFDEIELCFHPEMQKSFINDLLKSLQRIDHMNIYMNIVFVTHSPFILSDIPNQNIMYLDKGNCLFGNKRPQNSFGANITDLLADSFFFGNGDKALIGDFAREKIKQVIKWLNNEESKILNKEEAKMIIEIIDEPLLKYKLLEMYFDIFPEQYDLEKEKEDVRKRAIELGIIKERND</sequence>
<proteinExistence type="predicted"/>
<dbReference type="Gene3D" id="3.40.50.300">
    <property type="entry name" value="P-loop containing nucleotide triphosphate hydrolases"/>
    <property type="match status" value="1"/>
</dbReference>
<dbReference type="InterPro" id="IPR027417">
    <property type="entry name" value="P-loop_NTPase"/>
</dbReference>
<dbReference type="AlphaFoldDB" id="A0A930UC32"/>
<dbReference type="RefSeq" id="WP_194311821.1">
    <property type="nucleotide sequence ID" value="NZ_JADHEC010000015.1"/>
</dbReference>
<evidence type="ECO:0000313" key="1">
    <source>
        <dbReference type="EMBL" id="MBF2708566.1"/>
    </source>
</evidence>
<accession>A0A930UC32</accession>
<protein>
    <recommendedName>
        <fullName evidence="3">ATPase AAA-type core domain-containing protein</fullName>
    </recommendedName>
</protein>
<evidence type="ECO:0008006" key="3">
    <source>
        <dbReference type="Google" id="ProtNLM"/>
    </source>
</evidence>
<dbReference type="EMBL" id="JADHEC010000015">
    <property type="protein sequence ID" value="MBF2708566.1"/>
    <property type="molecule type" value="Genomic_DNA"/>
</dbReference>
<organism evidence="1 2">
    <name type="scientific">Flavobacterium soyangense</name>
    <dbReference type="NCBI Taxonomy" id="2023265"/>
    <lineage>
        <taxon>Bacteria</taxon>
        <taxon>Pseudomonadati</taxon>
        <taxon>Bacteroidota</taxon>
        <taxon>Flavobacteriia</taxon>
        <taxon>Flavobacteriales</taxon>
        <taxon>Flavobacteriaceae</taxon>
        <taxon>Flavobacterium</taxon>
    </lineage>
</organism>
<reference evidence="1" key="1">
    <citation type="submission" date="2020-11" db="EMBL/GenBank/DDBJ databases">
        <title>Genome of Flavobacterium soyangense.</title>
        <authorList>
            <person name="Liu Q."/>
            <person name="Xin Y.-H."/>
        </authorList>
    </citation>
    <scope>NUCLEOTIDE SEQUENCE</scope>
    <source>
        <strain evidence="1">CGMCC 1.13493</strain>
    </source>
</reference>
<comment type="caution">
    <text evidence="1">The sequence shown here is derived from an EMBL/GenBank/DDBJ whole genome shotgun (WGS) entry which is preliminary data.</text>
</comment>
<name>A0A930UC32_9FLAO</name>
<evidence type="ECO:0000313" key="2">
    <source>
        <dbReference type="Proteomes" id="UP000646211"/>
    </source>
</evidence>
<dbReference type="SUPFAM" id="SSF52540">
    <property type="entry name" value="P-loop containing nucleoside triphosphate hydrolases"/>
    <property type="match status" value="1"/>
</dbReference>
<keyword evidence="2" id="KW-1185">Reference proteome</keyword>
<dbReference type="Proteomes" id="UP000646211">
    <property type="component" value="Unassembled WGS sequence"/>
</dbReference>